<evidence type="ECO:0000313" key="1">
    <source>
        <dbReference type="EMBL" id="PPR01456.1"/>
    </source>
</evidence>
<organism evidence="1 2">
    <name type="scientific">Gymnopilus dilepis</name>
    <dbReference type="NCBI Taxonomy" id="231916"/>
    <lineage>
        <taxon>Eukaryota</taxon>
        <taxon>Fungi</taxon>
        <taxon>Dikarya</taxon>
        <taxon>Basidiomycota</taxon>
        <taxon>Agaricomycotina</taxon>
        <taxon>Agaricomycetes</taxon>
        <taxon>Agaricomycetidae</taxon>
        <taxon>Agaricales</taxon>
        <taxon>Agaricineae</taxon>
        <taxon>Hymenogastraceae</taxon>
        <taxon>Gymnopilus</taxon>
    </lineage>
</organism>
<evidence type="ECO:0000313" key="2">
    <source>
        <dbReference type="Proteomes" id="UP000284706"/>
    </source>
</evidence>
<dbReference type="AlphaFoldDB" id="A0A409YEL6"/>
<keyword evidence="2" id="KW-1185">Reference proteome</keyword>
<dbReference type="EMBL" id="NHYE01000939">
    <property type="protein sequence ID" value="PPR01456.1"/>
    <property type="molecule type" value="Genomic_DNA"/>
</dbReference>
<dbReference type="Proteomes" id="UP000284706">
    <property type="component" value="Unassembled WGS sequence"/>
</dbReference>
<reference evidence="1 2" key="1">
    <citation type="journal article" date="2018" name="Evol. Lett.">
        <title>Horizontal gene cluster transfer increased hallucinogenic mushroom diversity.</title>
        <authorList>
            <person name="Reynolds H.T."/>
            <person name="Vijayakumar V."/>
            <person name="Gluck-Thaler E."/>
            <person name="Korotkin H.B."/>
            <person name="Matheny P.B."/>
            <person name="Slot J.C."/>
        </authorList>
    </citation>
    <scope>NUCLEOTIDE SEQUENCE [LARGE SCALE GENOMIC DNA]</scope>
    <source>
        <strain evidence="1 2">SRW20</strain>
    </source>
</reference>
<comment type="caution">
    <text evidence="1">The sequence shown here is derived from an EMBL/GenBank/DDBJ whole genome shotgun (WGS) entry which is preliminary data.</text>
</comment>
<protein>
    <submittedName>
        <fullName evidence="1">Uncharacterized protein</fullName>
    </submittedName>
</protein>
<proteinExistence type="predicted"/>
<name>A0A409YEL6_9AGAR</name>
<dbReference type="InParanoid" id="A0A409YEL6"/>
<accession>A0A409YEL6</accession>
<gene>
    <name evidence="1" type="ORF">CVT26_015089</name>
</gene>
<sequence length="79" mass="8905">MPTNPNEEALFDNDEEVELLLDYTSPTTGKKFSRRAKGVVLHSYYAPSKDTFIYDIRFHNGASESGIEECKLAPAVYSE</sequence>